<proteinExistence type="predicted"/>
<sequence length="132" mass="15127">MSMHTELRLAYQENLYRAKALYQQRQWRESFRYLERAHILGQHYAIAHTRVHIWMFKVAWHRGDVLEMIGQGIRIIGGFIGSLIGKVPVGNSGGADVSAFAVMPIPDDLREILIKDEKSWQAIKKVPNKGKA</sequence>
<protein>
    <submittedName>
        <fullName evidence="1">Uncharacterized protein DUF3703</fullName>
    </submittedName>
</protein>
<evidence type="ECO:0000313" key="1">
    <source>
        <dbReference type="EMBL" id="TDQ51381.1"/>
    </source>
</evidence>
<dbReference type="OrthoDB" id="9799416at2"/>
<dbReference type="InterPro" id="IPR022172">
    <property type="entry name" value="DUF3703"/>
</dbReference>
<dbReference type="AlphaFoldDB" id="A0A4R6UVW6"/>
<dbReference type="EMBL" id="SNYM01000001">
    <property type="protein sequence ID" value="TDQ51381.1"/>
    <property type="molecule type" value="Genomic_DNA"/>
</dbReference>
<dbReference type="Proteomes" id="UP000295375">
    <property type="component" value="Unassembled WGS sequence"/>
</dbReference>
<comment type="caution">
    <text evidence="1">The sequence shown here is derived from an EMBL/GenBank/DDBJ whole genome shotgun (WGS) entry which is preliminary data.</text>
</comment>
<reference evidence="1 2" key="1">
    <citation type="submission" date="2019-03" db="EMBL/GenBank/DDBJ databases">
        <title>Genomic Encyclopedia of Type Strains, Phase IV (KMG-IV): sequencing the most valuable type-strain genomes for metagenomic binning, comparative biology and taxonomic classification.</title>
        <authorList>
            <person name="Goeker M."/>
        </authorList>
    </citation>
    <scope>NUCLEOTIDE SEQUENCE [LARGE SCALE GENOMIC DNA]</scope>
    <source>
        <strain evidence="1 2">DSM 103792</strain>
    </source>
</reference>
<evidence type="ECO:0000313" key="2">
    <source>
        <dbReference type="Proteomes" id="UP000295375"/>
    </source>
</evidence>
<name>A0A4R6UVW6_9GAMM</name>
<accession>A0A4R6UVW6</accession>
<gene>
    <name evidence="1" type="ORF">EV696_101357</name>
</gene>
<organism evidence="1 2">
    <name type="scientific">Permianibacter aggregans</name>
    <dbReference type="NCBI Taxonomy" id="1510150"/>
    <lineage>
        <taxon>Bacteria</taxon>
        <taxon>Pseudomonadati</taxon>
        <taxon>Pseudomonadota</taxon>
        <taxon>Gammaproteobacteria</taxon>
        <taxon>Pseudomonadales</taxon>
        <taxon>Pseudomonadaceae</taxon>
        <taxon>Permianibacter</taxon>
    </lineage>
</organism>
<dbReference type="Pfam" id="PF12487">
    <property type="entry name" value="DUF3703"/>
    <property type="match status" value="1"/>
</dbReference>
<keyword evidence="2" id="KW-1185">Reference proteome</keyword>
<dbReference type="RefSeq" id="WP_133587322.1">
    <property type="nucleotide sequence ID" value="NZ_CP037953.1"/>
</dbReference>